<reference evidence="1" key="2">
    <citation type="submission" date="2021-03" db="UniProtKB">
        <authorList>
            <consortium name="EnsemblPlants"/>
        </authorList>
    </citation>
    <scope>IDENTIFICATION</scope>
</reference>
<proteinExistence type="predicted"/>
<dbReference type="EnsemblPlants" id="AUR62018469-RA">
    <property type="protein sequence ID" value="AUR62018469-RA:cds"/>
    <property type="gene ID" value="AUR62018469"/>
</dbReference>
<accession>A0A803LTC5</accession>
<sequence>MEEFYVSFMLAMGLVELLQRNFNPNVASRLHKIADEDAIGVHCEIIVARLGVDVKTSGLQSVVSEYREMEEGGVEVDYFSVVRAMNLSFLRKKGTLQGI</sequence>
<protein>
    <submittedName>
        <fullName evidence="1">Uncharacterized protein</fullName>
    </submittedName>
</protein>
<keyword evidence="2" id="KW-1185">Reference proteome</keyword>
<organism evidence="1 2">
    <name type="scientific">Chenopodium quinoa</name>
    <name type="common">Quinoa</name>
    <dbReference type="NCBI Taxonomy" id="63459"/>
    <lineage>
        <taxon>Eukaryota</taxon>
        <taxon>Viridiplantae</taxon>
        <taxon>Streptophyta</taxon>
        <taxon>Embryophyta</taxon>
        <taxon>Tracheophyta</taxon>
        <taxon>Spermatophyta</taxon>
        <taxon>Magnoliopsida</taxon>
        <taxon>eudicotyledons</taxon>
        <taxon>Gunneridae</taxon>
        <taxon>Pentapetalae</taxon>
        <taxon>Caryophyllales</taxon>
        <taxon>Chenopodiaceae</taxon>
        <taxon>Chenopodioideae</taxon>
        <taxon>Atripliceae</taxon>
        <taxon>Chenopodium</taxon>
    </lineage>
</organism>
<name>A0A803LTC5_CHEQI</name>
<dbReference type="Gramene" id="AUR62018469-RA">
    <property type="protein sequence ID" value="AUR62018469-RA:cds"/>
    <property type="gene ID" value="AUR62018469"/>
</dbReference>
<evidence type="ECO:0000313" key="1">
    <source>
        <dbReference type="EnsemblPlants" id="AUR62018469-RA:cds"/>
    </source>
</evidence>
<reference evidence="1" key="1">
    <citation type="journal article" date="2017" name="Nature">
        <title>The genome of Chenopodium quinoa.</title>
        <authorList>
            <person name="Jarvis D.E."/>
            <person name="Ho Y.S."/>
            <person name="Lightfoot D.J."/>
            <person name="Schmoeckel S.M."/>
            <person name="Li B."/>
            <person name="Borm T.J.A."/>
            <person name="Ohyanagi H."/>
            <person name="Mineta K."/>
            <person name="Michell C.T."/>
            <person name="Saber N."/>
            <person name="Kharbatia N.M."/>
            <person name="Rupper R.R."/>
            <person name="Sharp A.R."/>
            <person name="Dally N."/>
            <person name="Boughton B.A."/>
            <person name="Woo Y.H."/>
            <person name="Gao G."/>
            <person name="Schijlen E.G.W.M."/>
            <person name="Guo X."/>
            <person name="Momin A.A."/>
            <person name="Negrao S."/>
            <person name="Al-Babili S."/>
            <person name="Gehring C."/>
            <person name="Roessner U."/>
            <person name="Jung C."/>
            <person name="Murphy K."/>
            <person name="Arold S.T."/>
            <person name="Gojobori T."/>
            <person name="van der Linden C.G."/>
            <person name="van Loo E.N."/>
            <person name="Jellen E.N."/>
            <person name="Maughan P.J."/>
            <person name="Tester M."/>
        </authorList>
    </citation>
    <scope>NUCLEOTIDE SEQUENCE [LARGE SCALE GENOMIC DNA]</scope>
    <source>
        <strain evidence="1">cv. PI 614886</strain>
    </source>
</reference>
<dbReference type="AlphaFoldDB" id="A0A803LTC5"/>
<evidence type="ECO:0000313" key="2">
    <source>
        <dbReference type="Proteomes" id="UP000596660"/>
    </source>
</evidence>
<dbReference type="Proteomes" id="UP000596660">
    <property type="component" value="Unplaced"/>
</dbReference>